<dbReference type="GO" id="GO:0071230">
    <property type="term" value="P:cellular response to amino acid stimulus"/>
    <property type="evidence" value="ECO:0007669"/>
    <property type="project" value="EnsemblFungi"/>
</dbReference>
<dbReference type="InterPro" id="IPR050357">
    <property type="entry name" value="Arrestin_domain-protein"/>
</dbReference>
<feature type="domain" description="Arrestin C-terminal-like" evidence="4">
    <location>
        <begin position="265"/>
        <end position="406"/>
    </location>
</feature>
<dbReference type="AlphaFoldDB" id="G0V6Q2"/>
<dbReference type="RefSeq" id="XP_003673531.1">
    <property type="nucleotide sequence ID" value="XM_003673483.1"/>
</dbReference>
<dbReference type="Proteomes" id="UP000001640">
    <property type="component" value="Chromosome 1"/>
</dbReference>
<name>G0V6Q2_NAUCA</name>
<dbReference type="PANTHER" id="PTHR11188">
    <property type="entry name" value="ARRESTIN DOMAIN CONTAINING PROTEIN"/>
    <property type="match status" value="1"/>
</dbReference>
<dbReference type="Pfam" id="PF02752">
    <property type="entry name" value="Arrestin_C"/>
    <property type="match status" value="1"/>
</dbReference>
<comment type="similarity">
    <text evidence="1">Belongs to the arrestin family. PalF/RIM8 subfamily.</text>
</comment>
<dbReference type="Gene3D" id="2.60.40.640">
    <property type="match status" value="2"/>
</dbReference>
<dbReference type="SUPFAM" id="SSF81296">
    <property type="entry name" value="E set domains"/>
    <property type="match status" value="1"/>
</dbReference>
<dbReference type="GO" id="GO:0030674">
    <property type="term" value="F:protein-macromolecule adaptor activity"/>
    <property type="evidence" value="ECO:0007669"/>
    <property type="project" value="TreeGrafter"/>
</dbReference>
<protein>
    <recommendedName>
        <fullName evidence="2">pH-response regulator protein palF/RIM8</fullName>
    </recommendedName>
</protein>
<sequence>MAFLDILKKSSTDKKRIKSSSFAHSHSYGYSTVTQFFIKIDEPHRIWKPDEYISGETTLEIRKDVTNIAVELSLISEIKVKVKNTSPTTRTKRVERLIERSTFLYGNNDIDSNKIGSSPVNGLTKGQHKFPFRIKIPHGKKIFSSIKFEKGSIDYFLKCSFVTIGTKQNDKPIATCEQGFTVIVPLDVSKLPQPRTKRVVLQSYSMLSAVNSSTSNSANKHLSGEDVSSSFTKFTRQSATSRNSKISKSSSGSSSSTNNGTPVAQDKTVSVSVDLPQSGFVVGELIPIQISVKHYKEFHHPAGLIVTLVRICRVGNKDEAMETFRKDICQTILPLYIDPQMLESHSTAFLKVPLDTFSTFTSFNNFFSFQYYVEVMVNLSRKNIIYTESNRIIGGGDEGYSQNSDNLDVSNKVTTGMEDNLNNIHRKVLKLVSTSHVSTDQKETMESNIVYQDMVNVEKLKRLRNVTGMSIEIIVGTTRLEEVEAAKESDDVERTQQSQTNIPYNEMNYVKRTPSPPRVGQLPTPNMNEWLSSSIDYQQVPEYTPNENMTVSEDKQEFEKERLLAMESEPEEY</sequence>
<dbReference type="GO" id="GO:0070086">
    <property type="term" value="P:ubiquitin-dependent endocytosis"/>
    <property type="evidence" value="ECO:0007669"/>
    <property type="project" value="EnsemblFungi"/>
</dbReference>
<dbReference type="Pfam" id="PF00339">
    <property type="entry name" value="Arrestin_N"/>
    <property type="match status" value="1"/>
</dbReference>
<reference evidence="6" key="1">
    <citation type="journal article" date="2011" name="Proc. Natl. Acad. Sci. U.S.A.">
        <title>Evolutionary erosion of yeast sex chromosomes by mating-type switching accidents.</title>
        <authorList>
            <person name="Gordon J.L."/>
            <person name="Armisen D."/>
            <person name="Proux-Wera E."/>
            <person name="Oheigeartaigh S.S."/>
            <person name="Byrne K.P."/>
            <person name="Wolfe K.H."/>
        </authorList>
    </citation>
    <scope>NUCLEOTIDE SEQUENCE [LARGE SCALE GENOMIC DNA]</scope>
    <source>
        <strain evidence="6">ATCC 76901 / BCRC 22586 / CBS 4309 / NBRC 1992 / NRRL Y-12630</strain>
    </source>
</reference>
<keyword evidence="6" id="KW-1185">Reference proteome</keyword>
<dbReference type="SMART" id="SM01017">
    <property type="entry name" value="Arrestin_C"/>
    <property type="match status" value="1"/>
</dbReference>
<organism evidence="5 6">
    <name type="scientific">Naumovozyma castellii</name>
    <name type="common">Yeast</name>
    <name type="synonym">Saccharomyces castellii</name>
    <dbReference type="NCBI Taxonomy" id="27288"/>
    <lineage>
        <taxon>Eukaryota</taxon>
        <taxon>Fungi</taxon>
        <taxon>Dikarya</taxon>
        <taxon>Ascomycota</taxon>
        <taxon>Saccharomycotina</taxon>
        <taxon>Saccharomycetes</taxon>
        <taxon>Saccharomycetales</taxon>
        <taxon>Saccharomycetaceae</taxon>
        <taxon>Naumovozyma</taxon>
    </lineage>
</organism>
<dbReference type="GeneID" id="96900629"/>
<gene>
    <name evidence="5" type="primary">NCAS0A05900</name>
    <name evidence="5" type="ordered locus">NCAS_0A05900</name>
</gene>
<feature type="compositionally biased region" description="Low complexity" evidence="3">
    <location>
        <begin position="239"/>
        <end position="261"/>
    </location>
</feature>
<reference key="2">
    <citation type="submission" date="2011-08" db="EMBL/GenBank/DDBJ databases">
        <title>Genome sequence of Naumovozyma castellii.</title>
        <authorList>
            <person name="Gordon J.L."/>
            <person name="Armisen D."/>
            <person name="Proux-Wera E."/>
            <person name="OhEigeartaigh S.S."/>
            <person name="Byrne K.P."/>
            <person name="Wolfe K.H."/>
        </authorList>
    </citation>
    <scope>NUCLEOTIDE SEQUENCE</scope>
    <source>
        <strain>Type strain:CBS 4309</strain>
    </source>
</reference>
<dbReference type="GO" id="GO:0009898">
    <property type="term" value="C:cytoplasmic side of plasma membrane"/>
    <property type="evidence" value="ECO:0007669"/>
    <property type="project" value="EnsemblFungi"/>
</dbReference>
<dbReference type="InterPro" id="IPR014756">
    <property type="entry name" value="Ig_E-set"/>
</dbReference>
<dbReference type="GO" id="GO:0005829">
    <property type="term" value="C:cytosol"/>
    <property type="evidence" value="ECO:0007669"/>
    <property type="project" value="TreeGrafter"/>
</dbReference>
<dbReference type="InParanoid" id="G0V6Q2"/>
<dbReference type="GO" id="GO:0031625">
    <property type="term" value="F:ubiquitin protein ligase binding"/>
    <property type="evidence" value="ECO:0007669"/>
    <property type="project" value="TreeGrafter"/>
</dbReference>
<dbReference type="KEGG" id="ncs:NCAS_0A05900"/>
<dbReference type="EMBL" id="HE576752">
    <property type="protein sequence ID" value="CCC67148.1"/>
    <property type="molecule type" value="Genomic_DNA"/>
</dbReference>
<dbReference type="HOGENOM" id="CLU_006001_1_0_1"/>
<dbReference type="STRING" id="1064592.G0V6Q2"/>
<dbReference type="OrthoDB" id="7785529at2759"/>
<evidence type="ECO:0000313" key="6">
    <source>
        <dbReference type="Proteomes" id="UP000001640"/>
    </source>
</evidence>
<evidence type="ECO:0000256" key="2">
    <source>
        <dbReference type="ARBA" id="ARBA00040066"/>
    </source>
</evidence>
<dbReference type="eggNOG" id="ENOG502QTQN">
    <property type="taxonomic scope" value="Eukaryota"/>
</dbReference>
<dbReference type="OMA" id="GMSIEIV"/>
<dbReference type="InterPro" id="IPR014752">
    <property type="entry name" value="Arrestin-like_C"/>
</dbReference>
<evidence type="ECO:0000256" key="3">
    <source>
        <dbReference type="SAM" id="MobiDB-lite"/>
    </source>
</evidence>
<proteinExistence type="inferred from homology"/>
<accession>G0V6Q2</accession>
<dbReference type="FunCoup" id="G0V6Q2">
    <property type="interactions" value="47"/>
</dbReference>
<evidence type="ECO:0000259" key="4">
    <source>
        <dbReference type="SMART" id="SM01017"/>
    </source>
</evidence>
<feature type="region of interest" description="Disordered" evidence="3">
    <location>
        <begin position="239"/>
        <end position="265"/>
    </location>
</feature>
<dbReference type="InterPro" id="IPR011021">
    <property type="entry name" value="Arrestin-like_N"/>
</dbReference>
<dbReference type="PANTHER" id="PTHR11188:SF161">
    <property type="entry name" value="PH-RESPONSE REGULATOR PROTEIN PALF_RIM8"/>
    <property type="match status" value="1"/>
</dbReference>
<dbReference type="InterPro" id="IPR011022">
    <property type="entry name" value="Arrestin_C-like"/>
</dbReference>
<evidence type="ECO:0000256" key="1">
    <source>
        <dbReference type="ARBA" id="ARBA00037950"/>
    </source>
</evidence>
<evidence type="ECO:0000313" key="5">
    <source>
        <dbReference type="EMBL" id="CCC67148.1"/>
    </source>
</evidence>